<name>A0A0P9AJ61_9CLOT</name>
<dbReference type="InterPro" id="IPR001119">
    <property type="entry name" value="SLH_dom"/>
</dbReference>
<keyword evidence="1" id="KW-0677">Repeat</keyword>
<dbReference type="EMBL" id="LKET01000021">
    <property type="protein sequence ID" value="KPU45473.1"/>
    <property type="molecule type" value="Genomic_DNA"/>
</dbReference>
<evidence type="ECO:0000256" key="2">
    <source>
        <dbReference type="SAM" id="SignalP"/>
    </source>
</evidence>
<protein>
    <recommendedName>
        <fullName evidence="3">SLH domain-containing protein</fullName>
    </recommendedName>
</protein>
<feature type="domain" description="SLH" evidence="3">
    <location>
        <begin position="664"/>
        <end position="719"/>
    </location>
</feature>
<feature type="domain" description="SLH" evidence="3">
    <location>
        <begin position="548"/>
        <end position="609"/>
    </location>
</feature>
<evidence type="ECO:0000256" key="1">
    <source>
        <dbReference type="ARBA" id="ARBA00022737"/>
    </source>
</evidence>
<dbReference type="AlphaFoldDB" id="A0A0P9AJ61"/>
<evidence type="ECO:0000259" key="3">
    <source>
        <dbReference type="PROSITE" id="PS51272"/>
    </source>
</evidence>
<comment type="caution">
    <text evidence="4">The sequence shown here is derived from an EMBL/GenBank/DDBJ whole genome shotgun (WGS) entry which is preliminary data.</text>
</comment>
<dbReference type="STRING" id="36849.OXPF_07060"/>
<dbReference type="OrthoDB" id="2473368at2"/>
<keyword evidence="5" id="KW-1185">Reference proteome</keyword>
<feature type="chain" id="PRO_5006155214" description="SLH domain-containing protein" evidence="2">
    <location>
        <begin position="26"/>
        <end position="719"/>
    </location>
</feature>
<feature type="signal peptide" evidence="2">
    <location>
        <begin position="1"/>
        <end position="25"/>
    </location>
</feature>
<sequence>MKKKTSILLVLTLLISLVIPVTSFAEDNTGLNNAISTAKNLIGIIETYDDFSYNMYTTDGKTVYGLNWRDSKNLKGSVDVTIDSNNRILNYYSYKPYEKNKDSKMPTVSKTEAKAKADEFIKKINPEMWTKLEFKEDAAPVNINDTGYYFSYIRIENGIPFMQNNVNVTVNNSTGKVESFYSNWTDDLVFPQSSNLIKLDEAEKIYAEKLGLKLGIKMNYTDKNRTPYLVYTNVYNNRSIDAITGEIVSASDIYYALAKEASARGASYDMAAGNTASIPLTPEELSAVQDASNFIAQTKAEDIARKLLALNNTFKLESVNLYSTGQNDEFSWSLYFTKETKSNDKATYESASISIDAKTGEVLNFYRYSSNDNEGKVKYDKDQSLKKAQDFIKSMQPSRVSEIEYTTWQEGTPIPYAQEEAPRNYYFTFTRKADGAYFIDNGFNVTVNAVSGEITNYSYNWYKGELPDASAIINSEQAHKILFENVGLTLQYVADYSNPAQSKVIAPPAKDTKPTIRLVYAVNTDKPSNIHAVTGKLLDYAGTEYKEKTVSQYTDIAGHSAEDRIRILAEYGISLDGTEFKPNENIIQKDFLYLLQKSIDPYVSFKPTGEKQADEDFYNYLIRSGIILENEKDPLATVKKEDAVKFLIRGLKYDSVAKIQGIFNLPFTDKDSINPELQGHMAIAYGLGIIKDDNGSINPSSLITRADAAVALYNFLNAN</sequence>
<dbReference type="PROSITE" id="PS51272">
    <property type="entry name" value="SLH"/>
    <property type="match status" value="2"/>
</dbReference>
<dbReference type="RefSeq" id="WP_054873822.1">
    <property type="nucleotide sequence ID" value="NZ_LKET01000021.1"/>
</dbReference>
<proteinExistence type="predicted"/>
<evidence type="ECO:0000313" key="5">
    <source>
        <dbReference type="Proteomes" id="UP000050326"/>
    </source>
</evidence>
<dbReference type="InterPro" id="IPR032599">
    <property type="entry name" value="YcdB/YcdC_rep_domain"/>
</dbReference>
<dbReference type="Pfam" id="PF00395">
    <property type="entry name" value="SLH"/>
    <property type="match status" value="2"/>
</dbReference>
<gene>
    <name evidence="4" type="ORF">OXPF_07060</name>
</gene>
<keyword evidence="2" id="KW-0732">Signal</keyword>
<dbReference type="Pfam" id="PF16244">
    <property type="entry name" value="DUF4901"/>
    <property type="match status" value="2"/>
</dbReference>
<organism evidence="4 5">
    <name type="scientific">Oxobacter pfennigii</name>
    <dbReference type="NCBI Taxonomy" id="36849"/>
    <lineage>
        <taxon>Bacteria</taxon>
        <taxon>Bacillati</taxon>
        <taxon>Bacillota</taxon>
        <taxon>Clostridia</taxon>
        <taxon>Eubacteriales</taxon>
        <taxon>Clostridiaceae</taxon>
        <taxon>Oxobacter</taxon>
    </lineage>
</organism>
<reference evidence="4 5" key="1">
    <citation type="submission" date="2015-09" db="EMBL/GenBank/DDBJ databases">
        <title>Genome sequence of Oxobacter pfennigii DSM 3222.</title>
        <authorList>
            <person name="Poehlein A."/>
            <person name="Bengelsdorf F.R."/>
            <person name="Schiel-Bengelsdorf B."/>
            <person name="Duerre P."/>
            <person name="Daniel R."/>
        </authorList>
    </citation>
    <scope>NUCLEOTIDE SEQUENCE [LARGE SCALE GENOMIC DNA]</scope>
    <source>
        <strain evidence="4 5">DSM 3222</strain>
    </source>
</reference>
<accession>A0A0P9AJ61</accession>
<dbReference type="Proteomes" id="UP000050326">
    <property type="component" value="Unassembled WGS sequence"/>
</dbReference>
<evidence type="ECO:0000313" key="4">
    <source>
        <dbReference type="EMBL" id="KPU45473.1"/>
    </source>
</evidence>